<gene>
    <name evidence="3" type="ORF">CAUS1442_LOCUS1815</name>
</gene>
<feature type="compositionally biased region" description="Polar residues" evidence="2">
    <location>
        <begin position="86"/>
        <end position="104"/>
    </location>
</feature>
<sequence>MQWADGQIYCGAWMKNMRHGRGIQTTPDGAIIYCGQWNSDLPLDDGGKHVPSEQELKLIAEIRNGIPSHVEMHLPVSAQTIIANRPNGASNVSSDHPQQFNADNGVSPRKHDATDEEIRQRNAHIAAVNSSCSDQLGIALADIHIADAPPAARLVV</sequence>
<dbReference type="InterPro" id="IPR003409">
    <property type="entry name" value="MORN"/>
</dbReference>
<name>A0A7R9WN27_9STRA</name>
<dbReference type="Pfam" id="PF02493">
    <property type="entry name" value="MORN"/>
    <property type="match status" value="1"/>
</dbReference>
<dbReference type="Gene3D" id="2.20.110.10">
    <property type="entry name" value="Histone H3 K4-specific methyltransferase SET7/9 N-terminal domain"/>
    <property type="match status" value="1"/>
</dbReference>
<keyword evidence="1" id="KW-0677">Repeat</keyword>
<proteinExistence type="predicted"/>
<dbReference type="AlphaFoldDB" id="A0A7R9WN27"/>
<accession>A0A7R9WN27</accession>
<evidence type="ECO:0000313" key="3">
    <source>
        <dbReference type="EMBL" id="CAD8329717.1"/>
    </source>
</evidence>
<dbReference type="SUPFAM" id="SSF82185">
    <property type="entry name" value="Histone H3 K4-specific methyltransferase SET7/9 N-terminal domain"/>
    <property type="match status" value="1"/>
</dbReference>
<reference evidence="3" key="1">
    <citation type="submission" date="2021-01" db="EMBL/GenBank/DDBJ databases">
        <authorList>
            <person name="Corre E."/>
            <person name="Pelletier E."/>
            <person name="Niang G."/>
            <person name="Scheremetjew M."/>
            <person name="Finn R."/>
            <person name="Kale V."/>
            <person name="Holt S."/>
            <person name="Cochrane G."/>
            <person name="Meng A."/>
            <person name="Brown T."/>
            <person name="Cohen L."/>
        </authorList>
    </citation>
    <scope>NUCLEOTIDE SEQUENCE</scope>
    <source>
        <strain evidence="3">CCMP3328</strain>
    </source>
</reference>
<dbReference type="EMBL" id="HBEF01002893">
    <property type="protein sequence ID" value="CAD8329717.1"/>
    <property type="molecule type" value="Transcribed_RNA"/>
</dbReference>
<evidence type="ECO:0000256" key="1">
    <source>
        <dbReference type="ARBA" id="ARBA00022737"/>
    </source>
</evidence>
<feature type="region of interest" description="Disordered" evidence="2">
    <location>
        <begin position="86"/>
        <end position="114"/>
    </location>
</feature>
<organism evidence="3">
    <name type="scientific">Craspedostauros australis</name>
    <dbReference type="NCBI Taxonomy" id="1486917"/>
    <lineage>
        <taxon>Eukaryota</taxon>
        <taxon>Sar</taxon>
        <taxon>Stramenopiles</taxon>
        <taxon>Ochrophyta</taxon>
        <taxon>Bacillariophyta</taxon>
        <taxon>Bacillariophyceae</taxon>
        <taxon>Bacillariophycidae</taxon>
        <taxon>Naviculales</taxon>
        <taxon>Naviculaceae</taxon>
        <taxon>Craspedostauros</taxon>
    </lineage>
</organism>
<evidence type="ECO:0000256" key="2">
    <source>
        <dbReference type="SAM" id="MobiDB-lite"/>
    </source>
</evidence>
<protein>
    <submittedName>
        <fullName evidence="3">Uncharacterized protein</fullName>
    </submittedName>
</protein>